<protein>
    <submittedName>
        <fullName evidence="1">Uncharacterized protein</fullName>
    </submittedName>
</protein>
<dbReference type="GO" id="GO:0006412">
    <property type="term" value="P:translation"/>
    <property type="evidence" value="ECO:0007669"/>
    <property type="project" value="InterPro"/>
</dbReference>
<evidence type="ECO:0000313" key="1">
    <source>
        <dbReference type="EMBL" id="KAE9610517.1"/>
    </source>
</evidence>
<dbReference type="AlphaFoldDB" id="A0A6A4Q9B4"/>
<reference evidence="2" key="1">
    <citation type="journal article" date="2020" name="Nat. Commun.">
        <title>Genome sequence of the cluster root forming white lupin.</title>
        <authorList>
            <person name="Hufnagel B."/>
            <person name="Marques A."/>
            <person name="Soriano A."/>
            <person name="Marques L."/>
            <person name="Divol F."/>
            <person name="Doumas P."/>
            <person name="Sallet E."/>
            <person name="Mancinotti D."/>
            <person name="Carrere S."/>
            <person name="Marande W."/>
            <person name="Arribat S."/>
            <person name="Keller J."/>
            <person name="Huneau C."/>
            <person name="Blein T."/>
            <person name="Aime D."/>
            <person name="Laguerre M."/>
            <person name="Taylor J."/>
            <person name="Schubert V."/>
            <person name="Nelson M."/>
            <person name="Geu-Flores F."/>
            <person name="Crespi M."/>
            <person name="Gallardo-Guerrero K."/>
            <person name="Delaux P.-M."/>
            <person name="Salse J."/>
            <person name="Berges H."/>
            <person name="Guyot R."/>
            <person name="Gouzy J."/>
            <person name="Peret B."/>
        </authorList>
    </citation>
    <scope>NUCLEOTIDE SEQUENCE [LARGE SCALE GENOMIC DNA]</scope>
    <source>
        <strain evidence="2">cv. Amiga</strain>
    </source>
</reference>
<dbReference type="InterPro" id="IPR036394">
    <property type="entry name" value="Ribosomal_uL22_sf"/>
</dbReference>
<evidence type="ECO:0000313" key="2">
    <source>
        <dbReference type="Proteomes" id="UP000447434"/>
    </source>
</evidence>
<dbReference type="GO" id="GO:0005840">
    <property type="term" value="C:ribosome"/>
    <property type="evidence" value="ECO:0007669"/>
    <property type="project" value="InterPro"/>
</dbReference>
<dbReference type="EMBL" id="WOCE01000007">
    <property type="protein sequence ID" value="KAE9610517.1"/>
    <property type="molecule type" value="Genomic_DNA"/>
</dbReference>
<dbReference type="Proteomes" id="UP000447434">
    <property type="component" value="Chromosome 7"/>
</dbReference>
<name>A0A6A4Q9B4_LUPAL</name>
<sequence>MVKYSREPDNSTKSCKARGADLRVHFKLHYYMYVKFVGILRSWDYVGKIE</sequence>
<gene>
    <name evidence="1" type="ORF">Lalb_Chr07g0187451</name>
</gene>
<comment type="caution">
    <text evidence="1">The sequence shown here is derived from an EMBL/GenBank/DDBJ whole genome shotgun (WGS) entry which is preliminary data.</text>
</comment>
<keyword evidence="2" id="KW-1185">Reference proteome</keyword>
<dbReference type="OrthoDB" id="1734225at2759"/>
<organism evidence="1 2">
    <name type="scientific">Lupinus albus</name>
    <name type="common">White lupine</name>
    <name type="synonym">Lupinus termis</name>
    <dbReference type="NCBI Taxonomy" id="3870"/>
    <lineage>
        <taxon>Eukaryota</taxon>
        <taxon>Viridiplantae</taxon>
        <taxon>Streptophyta</taxon>
        <taxon>Embryophyta</taxon>
        <taxon>Tracheophyta</taxon>
        <taxon>Spermatophyta</taxon>
        <taxon>Magnoliopsida</taxon>
        <taxon>eudicotyledons</taxon>
        <taxon>Gunneridae</taxon>
        <taxon>Pentapetalae</taxon>
        <taxon>rosids</taxon>
        <taxon>fabids</taxon>
        <taxon>Fabales</taxon>
        <taxon>Fabaceae</taxon>
        <taxon>Papilionoideae</taxon>
        <taxon>50 kb inversion clade</taxon>
        <taxon>genistoids sensu lato</taxon>
        <taxon>core genistoids</taxon>
        <taxon>Genisteae</taxon>
        <taxon>Lupinus</taxon>
    </lineage>
</organism>
<accession>A0A6A4Q9B4</accession>
<dbReference type="GO" id="GO:0003735">
    <property type="term" value="F:structural constituent of ribosome"/>
    <property type="evidence" value="ECO:0007669"/>
    <property type="project" value="InterPro"/>
</dbReference>
<proteinExistence type="predicted"/>
<dbReference type="Gene3D" id="3.90.470.10">
    <property type="entry name" value="Ribosomal protein L22/L17"/>
    <property type="match status" value="1"/>
</dbReference>